<dbReference type="PROSITE" id="PS50052">
    <property type="entry name" value="GUANYLATE_KINASE_2"/>
    <property type="match status" value="1"/>
</dbReference>
<proteinExistence type="predicted"/>
<dbReference type="Pfam" id="PF00625">
    <property type="entry name" value="Guanylate_kin"/>
    <property type="match status" value="1"/>
</dbReference>
<feature type="non-terminal residue" evidence="2">
    <location>
        <position position="1"/>
    </location>
</feature>
<dbReference type="STRING" id="299467.A0A443S6Y3"/>
<name>A0A443S6Y3_9ACAR</name>
<dbReference type="AlphaFoldDB" id="A0A443S6Y3"/>
<dbReference type="Proteomes" id="UP000288716">
    <property type="component" value="Unassembled WGS sequence"/>
</dbReference>
<sequence>GHIYGTKLDSIRAIIRSGKMCVIDGNPQCLKQLKTAEFMPYVVFIAAPPIDQLRFLHEWGRNHGFGGRTYTIDRAFGRSSRRTRTMQSLASFYEDEDLQATIEESSRLQRTYEKYFDLVIVNRNFEKSFEQLKESLDALTVEPQWVPINWVFNGE</sequence>
<dbReference type="SUPFAM" id="SSF52540">
    <property type="entry name" value="P-loop containing nucleoside triphosphate hydrolases"/>
    <property type="match status" value="1"/>
</dbReference>
<dbReference type="PANTHER" id="PTHR23122">
    <property type="entry name" value="MEMBRANE-ASSOCIATED GUANYLATE KINASE MAGUK"/>
    <property type="match status" value="1"/>
</dbReference>
<dbReference type="InterPro" id="IPR008144">
    <property type="entry name" value="Guanylate_kin-like_dom"/>
</dbReference>
<protein>
    <submittedName>
        <fullName evidence="2">MAGUK p55 subfamily member 6-like protein</fullName>
    </submittedName>
</protein>
<keyword evidence="3" id="KW-1185">Reference proteome</keyword>
<accession>A0A443S6Y3</accession>
<gene>
    <name evidence="2" type="ORF">B4U80_02243</name>
</gene>
<dbReference type="VEuPathDB" id="VectorBase:LDEU008743"/>
<dbReference type="InterPro" id="IPR027417">
    <property type="entry name" value="P-loop_NTPase"/>
</dbReference>
<dbReference type="InterPro" id="IPR050716">
    <property type="entry name" value="MAGUK"/>
</dbReference>
<evidence type="ECO:0000259" key="1">
    <source>
        <dbReference type="PROSITE" id="PS50052"/>
    </source>
</evidence>
<dbReference type="EMBL" id="NCKV01006730">
    <property type="protein sequence ID" value="RWS23297.1"/>
    <property type="molecule type" value="Genomic_DNA"/>
</dbReference>
<comment type="caution">
    <text evidence="2">The sequence shown here is derived from an EMBL/GenBank/DDBJ whole genome shotgun (WGS) entry which is preliminary data.</text>
</comment>
<dbReference type="InterPro" id="IPR008145">
    <property type="entry name" value="GK/Ca_channel_bsu"/>
</dbReference>
<evidence type="ECO:0000313" key="3">
    <source>
        <dbReference type="Proteomes" id="UP000288716"/>
    </source>
</evidence>
<dbReference type="SMART" id="SM00072">
    <property type="entry name" value="GuKc"/>
    <property type="match status" value="1"/>
</dbReference>
<evidence type="ECO:0000313" key="2">
    <source>
        <dbReference type="EMBL" id="RWS23297.1"/>
    </source>
</evidence>
<reference evidence="2 3" key="1">
    <citation type="journal article" date="2018" name="Gigascience">
        <title>Genomes of trombidid mites reveal novel predicted allergens and laterally-transferred genes associated with secondary metabolism.</title>
        <authorList>
            <person name="Dong X."/>
            <person name="Chaisiri K."/>
            <person name="Xia D."/>
            <person name="Armstrong S.D."/>
            <person name="Fang Y."/>
            <person name="Donnelly M.J."/>
            <person name="Kadowaki T."/>
            <person name="McGarry J.W."/>
            <person name="Darby A.C."/>
            <person name="Makepeace B.L."/>
        </authorList>
    </citation>
    <scope>NUCLEOTIDE SEQUENCE [LARGE SCALE GENOMIC DNA]</scope>
    <source>
        <strain evidence="2">UoL-UT</strain>
    </source>
</reference>
<dbReference type="Gene3D" id="3.40.50.300">
    <property type="entry name" value="P-loop containing nucleotide triphosphate hydrolases"/>
    <property type="match status" value="1"/>
</dbReference>
<dbReference type="OrthoDB" id="439127at2759"/>
<organism evidence="2 3">
    <name type="scientific">Leptotrombidium deliense</name>
    <dbReference type="NCBI Taxonomy" id="299467"/>
    <lineage>
        <taxon>Eukaryota</taxon>
        <taxon>Metazoa</taxon>
        <taxon>Ecdysozoa</taxon>
        <taxon>Arthropoda</taxon>
        <taxon>Chelicerata</taxon>
        <taxon>Arachnida</taxon>
        <taxon>Acari</taxon>
        <taxon>Acariformes</taxon>
        <taxon>Trombidiformes</taxon>
        <taxon>Prostigmata</taxon>
        <taxon>Anystina</taxon>
        <taxon>Parasitengona</taxon>
        <taxon>Trombiculoidea</taxon>
        <taxon>Trombiculidae</taxon>
        <taxon>Leptotrombidium</taxon>
    </lineage>
</organism>
<feature type="domain" description="Guanylate kinase-like" evidence="1">
    <location>
        <begin position="1"/>
        <end position="137"/>
    </location>
</feature>